<dbReference type="AlphaFoldDB" id="A0A109WBU1"/>
<dbReference type="EMBL" id="CP014230">
    <property type="protein sequence ID" value="AMD93558.1"/>
    <property type="molecule type" value="Genomic_DNA"/>
</dbReference>
<dbReference type="KEGG" id="doa:AXF15_10900"/>
<protein>
    <submittedName>
        <fullName evidence="1">Uncharacterized protein</fullName>
    </submittedName>
</protein>
<proteinExistence type="predicted"/>
<name>A0A109WBU1_9BACT</name>
<keyword evidence="2" id="KW-1185">Reference proteome</keyword>
<organism evidence="1 2">
    <name type="scientific">Desulfomicrobium orale DSM 12838</name>
    <dbReference type="NCBI Taxonomy" id="888061"/>
    <lineage>
        <taxon>Bacteria</taxon>
        <taxon>Pseudomonadati</taxon>
        <taxon>Thermodesulfobacteriota</taxon>
        <taxon>Desulfovibrionia</taxon>
        <taxon>Desulfovibrionales</taxon>
        <taxon>Desulfomicrobiaceae</taxon>
        <taxon>Desulfomicrobium</taxon>
    </lineage>
</organism>
<gene>
    <name evidence="1" type="ORF">AXF15_10900</name>
</gene>
<sequence length="59" mass="6878">MFELEESDFGTWYCKVQVGSSVCYLGSEIEPFEFPTIDDALSFFKRENKRVLEVVCKTE</sequence>
<dbReference type="STRING" id="888061.AXF15_10900"/>
<evidence type="ECO:0000313" key="2">
    <source>
        <dbReference type="Proteomes" id="UP000063964"/>
    </source>
</evidence>
<reference evidence="2" key="1">
    <citation type="submission" date="2016-02" db="EMBL/GenBank/DDBJ databases">
        <authorList>
            <person name="Holder M.E."/>
            <person name="Ajami N.J."/>
            <person name="Petrosino J.F."/>
        </authorList>
    </citation>
    <scope>NUCLEOTIDE SEQUENCE [LARGE SCALE GENOMIC DNA]</scope>
    <source>
        <strain evidence="2">DSM 12838</strain>
    </source>
</reference>
<accession>A0A109WBU1</accession>
<evidence type="ECO:0000313" key="1">
    <source>
        <dbReference type="EMBL" id="AMD93558.1"/>
    </source>
</evidence>
<dbReference type="Proteomes" id="UP000063964">
    <property type="component" value="Chromosome"/>
</dbReference>